<keyword evidence="3" id="KW-1185">Reference proteome</keyword>
<dbReference type="OrthoDB" id="2648183at2"/>
<dbReference type="RefSeq" id="WP_087457237.1">
    <property type="nucleotide sequence ID" value="NZ_CP021434.1"/>
</dbReference>
<protein>
    <submittedName>
        <fullName evidence="2">Uncharacterized protein</fullName>
    </submittedName>
</protein>
<dbReference type="KEGG" id="tum:CBW65_13125"/>
<accession>A0A1Y0IN02</accession>
<organism evidence="2 3">
    <name type="scientific">Tumebacillus avium</name>
    <dbReference type="NCBI Taxonomy" id="1903704"/>
    <lineage>
        <taxon>Bacteria</taxon>
        <taxon>Bacillati</taxon>
        <taxon>Bacillota</taxon>
        <taxon>Bacilli</taxon>
        <taxon>Bacillales</taxon>
        <taxon>Alicyclobacillaceae</taxon>
        <taxon>Tumebacillus</taxon>
    </lineage>
</organism>
<evidence type="ECO:0000313" key="3">
    <source>
        <dbReference type="Proteomes" id="UP000195437"/>
    </source>
</evidence>
<keyword evidence="1" id="KW-0472">Membrane</keyword>
<dbReference type="Proteomes" id="UP000195437">
    <property type="component" value="Chromosome"/>
</dbReference>
<keyword evidence="1" id="KW-1133">Transmembrane helix</keyword>
<sequence length="234" mass="27739">MQIDWYSVLLSVLVTSGIGTFLFQTFIRNKIKNLFDKNLESHRHTLMLITEETKFDFQRRIQDFSLFTSKKHEAYQELYKLILIANGKVLSFSGGFKSELSFEEFSKEDLEKYMTDKKVVSGKMKYLLEMLESNRRKAIKEMKEYILMIDFQKAWHSINEARNLLLINELYLSDEVSKSSKDVLNIIDQLLYYYESRDKEDVKNIQILELQRPGQLDRLKTLMREELAGISKDN</sequence>
<evidence type="ECO:0000256" key="1">
    <source>
        <dbReference type="SAM" id="Phobius"/>
    </source>
</evidence>
<keyword evidence="1" id="KW-0812">Transmembrane</keyword>
<dbReference type="AlphaFoldDB" id="A0A1Y0IN02"/>
<feature type="transmembrane region" description="Helical" evidence="1">
    <location>
        <begin position="6"/>
        <end position="27"/>
    </location>
</feature>
<evidence type="ECO:0000313" key="2">
    <source>
        <dbReference type="EMBL" id="ARU61867.1"/>
    </source>
</evidence>
<name>A0A1Y0IN02_9BACL</name>
<dbReference type="EMBL" id="CP021434">
    <property type="protein sequence ID" value="ARU61867.1"/>
    <property type="molecule type" value="Genomic_DNA"/>
</dbReference>
<reference evidence="3" key="1">
    <citation type="submission" date="2017-05" db="EMBL/GenBank/DDBJ databases">
        <authorList>
            <person name="Sung H."/>
        </authorList>
    </citation>
    <scope>NUCLEOTIDE SEQUENCE [LARGE SCALE GENOMIC DNA]</scope>
    <source>
        <strain evidence="3">AR23208</strain>
    </source>
</reference>
<proteinExistence type="predicted"/>
<gene>
    <name evidence="2" type="ORF">CBW65_13125</name>
</gene>